<dbReference type="InterPro" id="IPR017938">
    <property type="entry name" value="Riboflavin_synthase-like_b-brl"/>
</dbReference>
<dbReference type="OrthoDB" id="581532at2"/>
<evidence type="ECO:0000256" key="1">
    <source>
        <dbReference type="ARBA" id="ARBA00023075"/>
    </source>
</evidence>
<gene>
    <name evidence="4" type="ORF">BTO11_10600</name>
</gene>
<evidence type="ECO:0000256" key="2">
    <source>
        <dbReference type="ARBA" id="ARBA00034078"/>
    </source>
</evidence>
<reference evidence="4 5" key="1">
    <citation type="submission" date="2016-12" db="EMBL/GenBank/DDBJ databases">
        <title>Diversity of luminous bacteria.</title>
        <authorList>
            <person name="Yoshizawa S."/>
            <person name="Kogure K."/>
        </authorList>
    </citation>
    <scope>NUCLEOTIDE SEQUENCE [LARGE SCALE GENOMIC DNA]</scope>
    <source>
        <strain evidence="4 5">SA4-48</strain>
    </source>
</reference>
<dbReference type="PRINTS" id="PR00409">
    <property type="entry name" value="PHDIOXRDTASE"/>
</dbReference>
<dbReference type="SUPFAM" id="SSF52343">
    <property type="entry name" value="Ferredoxin reductase-like, C-terminal NADP-linked domain"/>
    <property type="match status" value="1"/>
</dbReference>
<dbReference type="GO" id="GO:0016491">
    <property type="term" value="F:oxidoreductase activity"/>
    <property type="evidence" value="ECO:0007669"/>
    <property type="project" value="InterPro"/>
</dbReference>
<keyword evidence="1" id="KW-0830">Ubiquinone</keyword>
<protein>
    <recommendedName>
        <fullName evidence="3">FAD-binding FR-type domain-containing protein</fullName>
    </recommendedName>
</protein>
<dbReference type="PANTHER" id="PTHR47354:SF3">
    <property type="entry name" value="OXIDOREDUCTASE-RELATED"/>
    <property type="match status" value="1"/>
</dbReference>
<dbReference type="InterPro" id="IPR039261">
    <property type="entry name" value="FNR_nucleotide-bd"/>
</dbReference>
<dbReference type="Gene3D" id="3.40.50.80">
    <property type="entry name" value="Nucleotide-binding domain of ferredoxin-NADP reductase (FNR) module"/>
    <property type="match status" value="1"/>
</dbReference>
<dbReference type="InterPro" id="IPR050415">
    <property type="entry name" value="MRET"/>
</dbReference>
<dbReference type="Pfam" id="PF00175">
    <property type="entry name" value="NAD_binding_1"/>
    <property type="match status" value="1"/>
</dbReference>
<dbReference type="InterPro" id="IPR001041">
    <property type="entry name" value="2Fe-2S_ferredoxin-type"/>
</dbReference>
<dbReference type="Gene3D" id="2.40.30.10">
    <property type="entry name" value="Translation factors"/>
    <property type="match status" value="1"/>
</dbReference>
<dbReference type="Proteomes" id="UP000239007">
    <property type="component" value="Unassembled WGS sequence"/>
</dbReference>
<comment type="caution">
    <text evidence="4">The sequence shown here is derived from an EMBL/GenBank/DDBJ whole genome shotgun (WGS) entry which is preliminary data.</text>
</comment>
<dbReference type="InterPro" id="IPR001433">
    <property type="entry name" value="OxRdtase_FAD/NAD-bd"/>
</dbReference>
<comment type="cofactor">
    <cofactor evidence="2">
        <name>[2Fe-2S] cluster</name>
        <dbReference type="ChEBI" id="CHEBI:190135"/>
    </cofactor>
</comment>
<dbReference type="InterPro" id="IPR012675">
    <property type="entry name" value="Beta-grasp_dom_sf"/>
</dbReference>
<name>A0A2S7UVN9_9GAMM</name>
<dbReference type="InterPro" id="IPR008333">
    <property type="entry name" value="Cbr1-like_FAD-bd_dom"/>
</dbReference>
<proteinExistence type="predicted"/>
<evidence type="ECO:0000259" key="3">
    <source>
        <dbReference type="PROSITE" id="PS51384"/>
    </source>
</evidence>
<dbReference type="SUPFAM" id="SSF63380">
    <property type="entry name" value="Riboflavin synthase domain-like"/>
    <property type="match status" value="1"/>
</dbReference>
<evidence type="ECO:0000313" key="4">
    <source>
        <dbReference type="EMBL" id="PQJ54054.1"/>
    </source>
</evidence>
<dbReference type="InterPro" id="IPR017927">
    <property type="entry name" value="FAD-bd_FR_type"/>
</dbReference>
<dbReference type="PROSITE" id="PS51384">
    <property type="entry name" value="FAD_FR"/>
    <property type="match status" value="1"/>
</dbReference>
<dbReference type="AlphaFoldDB" id="A0A2S7UVN9"/>
<dbReference type="Gene3D" id="3.10.20.30">
    <property type="match status" value="1"/>
</dbReference>
<dbReference type="InterPro" id="IPR036010">
    <property type="entry name" value="2Fe-2S_ferredoxin-like_sf"/>
</dbReference>
<dbReference type="PANTHER" id="PTHR47354">
    <property type="entry name" value="NADH OXIDOREDUCTASE HCR"/>
    <property type="match status" value="1"/>
</dbReference>
<dbReference type="RefSeq" id="WP_105052565.1">
    <property type="nucleotide sequence ID" value="NZ_BMYG01000007.1"/>
</dbReference>
<feature type="domain" description="FAD-binding FR-type" evidence="3">
    <location>
        <begin position="36"/>
        <end position="141"/>
    </location>
</feature>
<accession>A0A2S7UVN9</accession>
<dbReference type="EMBL" id="MSCH01000003">
    <property type="protein sequence ID" value="PQJ54054.1"/>
    <property type="molecule type" value="Genomic_DNA"/>
</dbReference>
<dbReference type="Pfam" id="PF00970">
    <property type="entry name" value="FAD_binding_6"/>
    <property type="match status" value="1"/>
</dbReference>
<organism evidence="4 5">
    <name type="scientific">Psychrosphaera saromensis</name>
    <dbReference type="NCBI Taxonomy" id="716813"/>
    <lineage>
        <taxon>Bacteria</taxon>
        <taxon>Pseudomonadati</taxon>
        <taxon>Pseudomonadota</taxon>
        <taxon>Gammaproteobacteria</taxon>
        <taxon>Alteromonadales</taxon>
        <taxon>Pseudoalteromonadaceae</taxon>
        <taxon>Psychrosphaera</taxon>
    </lineage>
</organism>
<dbReference type="GO" id="GO:0051536">
    <property type="term" value="F:iron-sulfur cluster binding"/>
    <property type="evidence" value="ECO:0007669"/>
    <property type="project" value="InterPro"/>
</dbReference>
<dbReference type="CDD" id="cd00207">
    <property type="entry name" value="fer2"/>
    <property type="match status" value="1"/>
</dbReference>
<evidence type="ECO:0000313" key="5">
    <source>
        <dbReference type="Proteomes" id="UP000239007"/>
    </source>
</evidence>
<sequence>MLSTTLNKLSLWFLHHRAFSGYIEPVMQQFKPAWRQGLYRAQVIDVTKTIGDFVHITLQPQPQWKVHQAGQHVEFTAELNGRLLTRIFTIASSPEQYAKHKIITLVIKCNELGRFTPLLADELSINSWINISAAQGDFTFNDSLINRDENKAKSSVENTTKPAVMVAGGSGITPMYSMLSEHLSATSAPVYLRYIAPENQHQFVESLELLAKKHSNFTVEFMTRAEHAAKPLTLSAEAQVYCCGPQGLMLDIETLSKNAGANFYQEHFSLAPIVTEDGVDVDVTVTLNGKAFTASNQQNLLTQLETQNAPVIRGCGIGVCHQCQCTKKSGLVKNLLTGDVSDSGEQIIQLCISQPLSDLEVSI</sequence>
<dbReference type="SUPFAM" id="SSF54292">
    <property type="entry name" value="2Fe-2S ferredoxin-like"/>
    <property type="match status" value="1"/>
</dbReference>
<keyword evidence="5" id="KW-1185">Reference proteome</keyword>